<dbReference type="EC" id="3.5.2.3" evidence="6"/>
<keyword evidence="5 6" id="KW-0665">Pyrimidine biosynthesis</keyword>
<dbReference type="GO" id="GO:0005737">
    <property type="term" value="C:cytoplasm"/>
    <property type="evidence" value="ECO:0007669"/>
    <property type="project" value="TreeGrafter"/>
</dbReference>
<dbReference type="GO" id="GO:0004151">
    <property type="term" value="F:dihydroorotase activity"/>
    <property type="evidence" value="ECO:0007669"/>
    <property type="project" value="UniProtKB-UniRule"/>
</dbReference>
<dbReference type="NCBIfam" id="TIGR00857">
    <property type="entry name" value="pyrC_multi"/>
    <property type="match status" value="1"/>
</dbReference>
<dbReference type="GO" id="GO:0044205">
    <property type="term" value="P:'de novo' UMP biosynthetic process"/>
    <property type="evidence" value="ECO:0007669"/>
    <property type="project" value="UniProtKB-UniRule"/>
</dbReference>
<feature type="binding site" evidence="6">
    <location>
        <position position="309"/>
    </location>
    <ligand>
        <name>substrate</name>
    </ligand>
</feature>
<evidence type="ECO:0000313" key="9">
    <source>
        <dbReference type="EMBL" id="WYJ92691.1"/>
    </source>
</evidence>
<keyword evidence="4 6" id="KW-0378">Hydrolase</keyword>
<dbReference type="SUPFAM" id="SSF51556">
    <property type="entry name" value="Metallo-dependent hydrolases"/>
    <property type="match status" value="1"/>
</dbReference>
<dbReference type="PANTHER" id="PTHR43668:SF2">
    <property type="entry name" value="ALLANTOINASE"/>
    <property type="match status" value="1"/>
</dbReference>
<dbReference type="SUPFAM" id="SSF51338">
    <property type="entry name" value="Composite domain of metallo-dependent hydrolases"/>
    <property type="match status" value="1"/>
</dbReference>
<dbReference type="NCBIfam" id="NF006837">
    <property type="entry name" value="PRK09357.1-2"/>
    <property type="match status" value="1"/>
</dbReference>
<dbReference type="GO" id="GO:0008270">
    <property type="term" value="F:zinc ion binding"/>
    <property type="evidence" value="ECO:0007669"/>
    <property type="project" value="UniProtKB-UniRule"/>
</dbReference>
<dbReference type="Gene3D" id="2.30.40.10">
    <property type="entry name" value="Urease, subunit C, domain 1"/>
    <property type="match status" value="1"/>
</dbReference>
<feature type="binding site" evidence="6">
    <location>
        <position position="232"/>
    </location>
    <ligand>
        <name>Zn(2+)</name>
        <dbReference type="ChEBI" id="CHEBI:29105"/>
        <label>2</label>
    </ligand>
</feature>
<evidence type="ECO:0000259" key="7">
    <source>
        <dbReference type="Pfam" id="PF12890"/>
    </source>
</evidence>
<feature type="domain" description="Dihydroorotase catalytic" evidence="7">
    <location>
        <begin position="49"/>
        <end position="238"/>
    </location>
</feature>
<organism evidence="8">
    <name type="scientific">Candidatus Enterococcus dunnyi</name>
    <dbReference type="NCBI Taxonomy" id="1834192"/>
    <lineage>
        <taxon>Bacteria</taxon>
        <taxon>Bacillati</taxon>
        <taxon>Bacillota</taxon>
        <taxon>Bacilli</taxon>
        <taxon>Lactobacillales</taxon>
        <taxon>Enterococcaceae</taxon>
        <taxon>Enterococcus</taxon>
    </lineage>
</organism>
<gene>
    <name evidence="6" type="primary">pyrC</name>
    <name evidence="9" type="ORF">A5889_000170</name>
    <name evidence="8" type="ORF">A5889_000860</name>
</gene>
<evidence type="ECO:0000256" key="3">
    <source>
        <dbReference type="ARBA" id="ARBA00022723"/>
    </source>
</evidence>
<dbReference type="InterPro" id="IPR004722">
    <property type="entry name" value="DHOase"/>
</dbReference>
<feature type="binding site" evidence="6">
    <location>
        <position position="94"/>
    </location>
    <ligand>
        <name>substrate</name>
    </ligand>
</feature>
<dbReference type="RefSeq" id="WP_087639997.1">
    <property type="nucleotide sequence ID" value="NZ_CP147246.1"/>
</dbReference>
<comment type="function">
    <text evidence="1 6">Catalyzes the reversible cyclization of carbamoyl aspartate to dihydroorotate.</text>
</comment>
<dbReference type="EMBL" id="NIBQ01000001">
    <property type="protein sequence ID" value="OUZ35384.1"/>
    <property type="molecule type" value="Genomic_DNA"/>
</dbReference>
<feature type="binding site" evidence="6">
    <location>
        <position position="62"/>
    </location>
    <ligand>
        <name>Zn(2+)</name>
        <dbReference type="ChEBI" id="CHEBI:29105"/>
        <label>1</label>
    </ligand>
</feature>
<feature type="binding site" evidence="6">
    <location>
        <position position="179"/>
    </location>
    <ligand>
        <name>Zn(2+)</name>
        <dbReference type="ChEBI" id="CHEBI:29105"/>
        <label>2</label>
    </ligand>
</feature>
<proteinExistence type="inferred from homology"/>
<accession>A0A200JDV2</accession>
<dbReference type="GO" id="GO:0004038">
    <property type="term" value="F:allantoinase activity"/>
    <property type="evidence" value="ECO:0007669"/>
    <property type="project" value="TreeGrafter"/>
</dbReference>
<dbReference type="InterPro" id="IPR011059">
    <property type="entry name" value="Metal-dep_hydrolase_composite"/>
</dbReference>
<dbReference type="InterPro" id="IPR050138">
    <property type="entry name" value="DHOase/Allantoinase_Hydrolase"/>
</dbReference>
<sequence>MKTLIKNGKIIKKDNQLIPAEIWIEDKKIKAIGTTFDEAMFDEVFDAKGQLITPGLVDVHVHLREPGFTYKETIETGSKSAARGGFTTVCAMPNLNPVPDTPEKLREVYDIIHENAVVKVLQYAPITEELRSETLTDQKALKEVGAFAFTNDGVGVQTAGTMYLAMKEAASLGMALVAHTEDESLLFGGVMHEGEISKKLGLPGILSSTEASQIARDVVLAGETGVHYHVCHVSTKESVRVIRDAKRAGVHVTAEVSPHHLILIDENIPEDNGFWKMNPPLRGTEDRDALIEGLLDGTIDCIATDHAPHGLEEKNQTFLKAPFGIVGSETAFQLIYTHFVETGKFTLEQVIDWMAVKPAEIFGLDAGTLTIGSPADIAVFDLELEEEIDDQQFESMGVNTPFVGWKVKGNTLMTFVDGKSAWSKGDA</sequence>
<evidence type="ECO:0000256" key="4">
    <source>
        <dbReference type="ARBA" id="ARBA00022801"/>
    </source>
</evidence>
<dbReference type="Proteomes" id="UP000196151">
    <property type="component" value="Chromosome"/>
</dbReference>
<reference evidence="8" key="1">
    <citation type="submission" date="2017-05" db="EMBL/GenBank/DDBJ databases">
        <title>The Genome Sequence of Enterococcus sp. 9D6_DIV0238.</title>
        <authorList>
            <consortium name="The Broad Institute Genomics Platform"/>
            <consortium name="The Broad Institute Genomic Center for Infectious Diseases"/>
            <person name="Earl A."/>
            <person name="Manson A."/>
            <person name="Schwartman J."/>
            <person name="Gilmore M."/>
            <person name="Abouelleil A."/>
            <person name="Cao P."/>
            <person name="Chapman S."/>
            <person name="Cusick C."/>
            <person name="Shea T."/>
            <person name="Young S."/>
            <person name="Neafsey D."/>
            <person name="Nusbaum C."/>
            <person name="Birren B."/>
        </authorList>
    </citation>
    <scope>NUCLEOTIDE SEQUENCE [LARGE SCALE GENOMIC DNA]</scope>
    <source>
        <strain evidence="8">9D6_DIV0238</strain>
    </source>
</reference>
<comment type="similarity">
    <text evidence="2 6">Belongs to the metallo-dependent hydrolases superfamily. DHOase family. Class I DHOase subfamily.</text>
</comment>
<feature type="binding site" evidence="6">
    <location>
        <position position="60"/>
    </location>
    <ligand>
        <name>Zn(2+)</name>
        <dbReference type="ChEBI" id="CHEBI:29105"/>
        <label>1</label>
    </ligand>
</feature>
<dbReference type="PANTHER" id="PTHR43668">
    <property type="entry name" value="ALLANTOINASE"/>
    <property type="match status" value="1"/>
</dbReference>
<dbReference type="UniPathway" id="UPA00070">
    <property type="reaction ID" value="UER00117"/>
</dbReference>
<feature type="binding site" evidence="6">
    <location>
        <begin position="323"/>
        <end position="324"/>
    </location>
    <ligand>
        <name>substrate</name>
    </ligand>
</feature>
<name>A0A200JDV2_9ENTE</name>
<dbReference type="HAMAP" id="MF_00220_B">
    <property type="entry name" value="PyrC_classI_B"/>
    <property type="match status" value="1"/>
</dbReference>
<feature type="binding site" evidence="6">
    <location>
        <position position="152"/>
    </location>
    <ligand>
        <name>Zn(2+)</name>
        <dbReference type="ChEBI" id="CHEBI:29105"/>
        <label>2</label>
    </ligand>
</feature>
<reference evidence="9" key="2">
    <citation type="submission" date="2017-05" db="EMBL/GenBank/DDBJ databases">
        <authorList>
            <consortium name="The Broad Institute Genomics Platform"/>
            <consortium name="The Broad Institute Genomic Center for Infectious Diseases"/>
            <person name="Earl A."/>
            <person name="Manson A."/>
            <person name="Schwartman J."/>
            <person name="Gilmore M."/>
            <person name="Abouelleil A."/>
            <person name="Cao P."/>
            <person name="Chapman S."/>
            <person name="Cusick C."/>
            <person name="Shea T."/>
            <person name="Young S."/>
            <person name="Neafsey D."/>
            <person name="Nusbaum C."/>
            <person name="Birren B."/>
        </authorList>
    </citation>
    <scope>NUCLEOTIDE SEQUENCE</scope>
    <source>
        <strain evidence="9">9D6_DIV0238</strain>
    </source>
</reference>
<evidence type="ECO:0000256" key="2">
    <source>
        <dbReference type="ARBA" id="ARBA00010286"/>
    </source>
</evidence>
<comment type="pathway">
    <text evidence="6">Pyrimidine metabolism; UMP biosynthesis via de novo pathway; (S)-dihydroorotate from bicarbonate: step 3/3.</text>
</comment>
<reference evidence="9" key="3">
    <citation type="submission" date="2024-03" db="EMBL/GenBank/DDBJ databases">
        <title>The Genome Sequence of Enterococcus sp. DIV0238c.</title>
        <authorList>
            <consortium name="The Broad Institute Genomics Platform"/>
            <consortium name="The Broad Institute Microbial Omics Core"/>
            <consortium name="The Broad Institute Genomic Center for Infectious Diseases"/>
            <person name="Earl A."/>
            <person name="Manson A."/>
            <person name="Gilmore M."/>
            <person name="Schwartman J."/>
            <person name="Shea T."/>
            <person name="Abouelleil A."/>
            <person name="Cao P."/>
            <person name="Chapman S."/>
            <person name="Cusick C."/>
            <person name="Young S."/>
            <person name="Neafsey D."/>
            <person name="Nusbaum C."/>
            <person name="Birren B."/>
        </authorList>
    </citation>
    <scope>NUCLEOTIDE SEQUENCE</scope>
    <source>
        <strain evidence="9">9D6_DIV0238</strain>
    </source>
</reference>
<dbReference type="Gene3D" id="3.20.20.140">
    <property type="entry name" value="Metal-dependent hydrolases"/>
    <property type="match status" value="1"/>
</dbReference>
<evidence type="ECO:0000313" key="8">
    <source>
        <dbReference type="EMBL" id="OUZ35384.1"/>
    </source>
</evidence>
<dbReference type="PROSITE" id="PS00483">
    <property type="entry name" value="DIHYDROOROTASE_2"/>
    <property type="match status" value="1"/>
</dbReference>
<feature type="active site" evidence="6">
    <location>
        <position position="305"/>
    </location>
</feature>
<comment type="cofactor">
    <cofactor evidence="6">
        <name>Zn(2+)</name>
        <dbReference type="ChEBI" id="CHEBI:29105"/>
    </cofactor>
    <text evidence="6">Binds 2 Zn(2+) ions per subunit.</text>
</comment>
<dbReference type="EMBL" id="CP147246">
    <property type="protein sequence ID" value="WYJ92691.1"/>
    <property type="molecule type" value="Genomic_DNA"/>
</dbReference>
<evidence type="ECO:0000256" key="6">
    <source>
        <dbReference type="HAMAP-Rule" id="MF_00220"/>
    </source>
</evidence>
<keyword evidence="6" id="KW-0862">Zinc</keyword>
<dbReference type="AlphaFoldDB" id="A0A200JDV2"/>
<dbReference type="CDD" id="cd01317">
    <property type="entry name" value="DHOase_IIa"/>
    <property type="match status" value="1"/>
</dbReference>
<dbReference type="OrthoDB" id="9765462at2"/>
<dbReference type="InterPro" id="IPR024403">
    <property type="entry name" value="DHOase_cat"/>
</dbReference>
<keyword evidence="3 6" id="KW-0479">Metal-binding</keyword>
<comment type="catalytic activity">
    <reaction evidence="6">
        <text>(S)-dihydroorotate + H2O = N-carbamoyl-L-aspartate + H(+)</text>
        <dbReference type="Rhea" id="RHEA:24296"/>
        <dbReference type="ChEBI" id="CHEBI:15377"/>
        <dbReference type="ChEBI" id="CHEBI:15378"/>
        <dbReference type="ChEBI" id="CHEBI:30864"/>
        <dbReference type="ChEBI" id="CHEBI:32814"/>
        <dbReference type="EC" id="3.5.2.3"/>
    </reaction>
</comment>
<protein>
    <recommendedName>
        <fullName evidence="6">Dihydroorotase</fullName>
        <shortName evidence="6">DHOase</shortName>
        <ecNumber evidence="6">3.5.2.3</ecNumber>
    </recommendedName>
</protein>
<dbReference type="GO" id="GO:0006145">
    <property type="term" value="P:purine nucleobase catabolic process"/>
    <property type="evidence" value="ECO:0007669"/>
    <property type="project" value="TreeGrafter"/>
</dbReference>
<evidence type="ECO:0000256" key="1">
    <source>
        <dbReference type="ARBA" id="ARBA00002368"/>
    </source>
</evidence>
<feature type="binding site" evidence="6">
    <location>
        <begin position="62"/>
        <end position="64"/>
    </location>
    <ligand>
        <name>substrate</name>
    </ligand>
</feature>
<dbReference type="PROSITE" id="PS00482">
    <property type="entry name" value="DIHYDROOROTASE_1"/>
    <property type="match status" value="1"/>
</dbReference>
<dbReference type="InterPro" id="IPR002195">
    <property type="entry name" value="Dihydroorotase_CS"/>
</dbReference>
<keyword evidence="10" id="KW-1185">Reference proteome</keyword>
<evidence type="ECO:0000313" key="10">
    <source>
        <dbReference type="Proteomes" id="UP000196151"/>
    </source>
</evidence>
<dbReference type="InterPro" id="IPR032466">
    <property type="entry name" value="Metal_Hydrolase"/>
</dbReference>
<evidence type="ECO:0000256" key="5">
    <source>
        <dbReference type="ARBA" id="ARBA00022975"/>
    </source>
</evidence>
<feature type="binding site" evidence="6">
    <location>
        <position position="278"/>
    </location>
    <ligand>
        <name>substrate</name>
    </ligand>
</feature>
<feature type="binding site" evidence="6">
    <location>
        <position position="152"/>
    </location>
    <ligand>
        <name>Zn(2+)</name>
        <dbReference type="ChEBI" id="CHEBI:29105"/>
        <label>1</label>
    </ligand>
</feature>
<dbReference type="Pfam" id="PF12890">
    <property type="entry name" value="DHOase"/>
    <property type="match status" value="1"/>
</dbReference>
<feature type="binding site" evidence="6">
    <location>
        <position position="305"/>
    </location>
    <ligand>
        <name>Zn(2+)</name>
        <dbReference type="ChEBI" id="CHEBI:29105"/>
        <label>1</label>
    </ligand>
</feature>